<dbReference type="InterPro" id="IPR046457">
    <property type="entry name" value="PMI_typeI_cat"/>
</dbReference>
<evidence type="ECO:0000313" key="12">
    <source>
        <dbReference type="EMBL" id="KRL08378.1"/>
    </source>
</evidence>
<dbReference type="InterPro" id="IPR049071">
    <property type="entry name" value="MPI_cupin_dom"/>
</dbReference>
<dbReference type="CDD" id="cd07010">
    <property type="entry name" value="cupin_PMI_type_I_N_bac"/>
    <property type="match status" value="1"/>
</dbReference>
<proteinExistence type="inferred from homology"/>
<dbReference type="OrthoDB" id="9808275at2"/>
<dbReference type="PANTHER" id="PTHR42742">
    <property type="entry name" value="TRANSCRIPTIONAL REPRESSOR MPRA"/>
    <property type="match status" value="1"/>
</dbReference>
<evidence type="ECO:0000256" key="8">
    <source>
        <dbReference type="PIRSR" id="PIRSR036894-1"/>
    </source>
</evidence>
<feature type="binding site" evidence="8">
    <location>
        <position position="98"/>
    </location>
    <ligand>
        <name>Zn(2+)</name>
        <dbReference type="ChEBI" id="CHEBI:29105"/>
    </ligand>
</feature>
<accession>A0A0R1MU22</accession>
<dbReference type="PANTHER" id="PTHR42742:SF3">
    <property type="entry name" value="FRUCTOKINASE"/>
    <property type="match status" value="1"/>
</dbReference>
<evidence type="ECO:0000259" key="11">
    <source>
        <dbReference type="Pfam" id="PF21621"/>
    </source>
</evidence>
<dbReference type="NCBIfam" id="TIGR00218">
    <property type="entry name" value="manA"/>
    <property type="match status" value="1"/>
</dbReference>
<dbReference type="InterPro" id="IPR014628">
    <property type="entry name" value="Man6P_isomerase_Firm_short"/>
</dbReference>
<evidence type="ECO:0000259" key="10">
    <source>
        <dbReference type="Pfam" id="PF20511"/>
    </source>
</evidence>
<feature type="domain" description="Phosphomannose isomerase type I catalytic" evidence="10">
    <location>
        <begin position="7"/>
        <end position="104"/>
    </location>
</feature>
<dbReference type="PATRIC" id="fig|1423759.3.peg.173"/>
<dbReference type="InterPro" id="IPR011051">
    <property type="entry name" value="RmlC_Cupin_sf"/>
</dbReference>
<feature type="binding site" evidence="8">
    <location>
        <position position="115"/>
    </location>
    <ligand>
        <name>Zn(2+)</name>
        <dbReference type="ChEBI" id="CHEBI:29105"/>
    </ligand>
</feature>
<evidence type="ECO:0000256" key="4">
    <source>
        <dbReference type="ARBA" id="ARBA00022723"/>
    </source>
</evidence>
<sequence length="322" mass="36406">MTKEPLFLEPAFQEKIWGGNKLASEFGYEIPSEHTGECWAISAHLHGPATISNGKFKGIKLNELWDSHREVFGNAKGDVFPLLTKILDAQTALSVQVHPDDKYAWEHEKELGKTECWYVISADEDSEMIYGHHAKSREELANLIETEQWDKLLRHVPVKAGDFLYVPSGTIHAIGKGVMVLETQQSSDTTYRVYDFDRVDEKTGQKRELHIQQSIDVTNVPHKDPELNIEVDKVGDGTLTTFVQTDFFSVYKLELAGGQSTGMRIKAPYTLFSVLDGQGELVIEDDKYPLKKGVHFILPFDVKKWQFRGNLTLIISEPGEKA</sequence>
<evidence type="ECO:0000256" key="7">
    <source>
        <dbReference type="PIRNR" id="PIRNR036894"/>
    </source>
</evidence>
<reference evidence="12 13" key="1">
    <citation type="journal article" date="2015" name="Genome Announc.">
        <title>Expanding the biotechnology potential of lactobacilli through comparative genomics of 213 strains and associated genera.</title>
        <authorList>
            <person name="Sun Z."/>
            <person name="Harris H.M."/>
            <person name="McCann A."/>
            <person name="Guo C."/>
            <person name="Argimon S."/>
            <person name="Zhang W."/>
            <person name="Yang X."/>
            <person name="Jeffery I.B."/>
            <person name="Cooney J.C."/>
            <person name="Kagawa T.F."/>
            <person name="Liu W."/>
            <person name="Song Y."/>
            <person name="Salvetti E."/>
            <person name="Wrobel A."/>
            <person name="Rasinkangas P."/>
            <person name="Parkhill J."/>
            <person name="Rea M.C."/>
            <person name="O'Sullivan O."/>
            <person name="Ritari J."/>
            <person name="Douillard F.P."/>
            <person name="Paul Ross R."/>
            <person name="Yang R."/>
            <person name="Briner A.E."/>
            <person name="Felis G.E."/>
            <person name="de Vos W.M."/>
            <person name="Barrangou R."/>
            <person name="Klaenhammer T.R."/>
            <person name="Caufield P.W."/>
            <person name="Cui Y."/>
            <person name="Zhang H."/>
            <person name="O'Toole P.W."/>
        </authorList>
    </citation>
    <scope>NUCLEOTIDE SEQUENCE [LARGE SCALE GENOMIC DNA]</scope>
    <source>
        <strain evidence="12 13">DSM 19519</strain>
    </source>
</reference>
<evidence type="ECO:0000256" key="9">
    <source>
        <dbReference type="PIRSR" id="PIRSR036894-2"/>
    </source>
</evidence>
<evidence type="ECO:0000313" key="13">
    <source>
        <dbReference type="Proteomes" id="UP000051448"/>
    </source>
</evidence>
<name>A0A0R1MU22_9LACO</name>
<dbReference type="EMBL" id="AZDX01000001">
    <property type="protein sequence ID" value="KRL08378.1"/>
    <property type="molecule type" value="Genomic_DNA"/>
</dbReference>
<keyword evidence="6 7" id="KW-0413">Isomerase</keyword>
<comment type="catalytic activity">
    <reaction evidence="1 7">
        <text>D-mannose 6-phosphate = D-fructose 6-phosphate</text>
        <dbReference type="Rhea" id="RHEA:12356"/>
        <dbReference type="ChEBI" id="CHEBI:58735"/>
        <dbReference type="ChEBI" id="CHEBI:61527"/>
        <dbReference type="EC" id="5.3.1.8"/>
    </reaction>
</comment>
<dbReference type="Pfam" id="PF21621">
    <property type="entry name" value="MPI_cupin_dom"/>
    <property type="match status" value="1"/>
</dbReference>
<keyword evidence="5 7" id="KW-0862">Zinc</keyword>
<evidence type="ECO:0000256" key="5">
    <source>
        <dbReference type="ARBA" id="ARBA00022833"/>
    </source>
</evidence>
<evidence type="ECO:0000256" key="2">
    <source>
        <dbReference type="ARBA" id="ARBA00010772"/>
    </source>
</evidence>
<evidence type="ECO:0000256" key="1">
    <source>
        <dbReference type="ARBA" id="ARBA00000757"/>
    </source>
</evidence>
<evidence type="ECO:0000256" key="3">
    <source>
        <dbReference type="ARBA" id="ARBA00011956"/>
    </source>
</evidence>
<dbReference type="InterPro" id="IPR014710">
    <property type="entry name" value="RmlC-like_jellyroll"/>
</dbReference>
<dbReference type="Proteomes" id="UP000051448">
    <property type="component" value="Unassembled WGS sequence"/>
</dbReference>
<feature type="active site" evidence="9">
    <location>
        <position position="192"/>
    </location>
</feature>
<gene>
    <name evidence="12" type="ORF">FC92_GL000170</name>
</gene>
<organism evidence="12 13">
    <name type="scientific">Liquorilactobacillus hordei DSM 19519</name>
    <dbReference type="NCBI Taxonomy" id="1423759"/>
    <lineage>
        <taxon>Bacteria</taxon>
        <taxon>Bacillati</taxon>
        <taxon>Bacillota</taxon>
        <taxon>Bacilli</taxon>
        <taxon>Lactobacillales</taxon>
        <taxon>Lactobacillaceae</taxon>
        <taxon>Liquorilactobacillus</taxon>
    </lineage>
</organism>
<dbReference type="GO" id="GO:0004476">
    <property type="term" value="F:mannose-6-phosphate isomerase activity"/>
    <property type="evidence" value="ECO:0007669"/>
    <property type="project" value="UniProtKB-UniRule"/>
</dbReference>
<comment type="cofactor">
    <cofactor evidence="8">
        <name>Zn(2+)</name>
        <dbReference type="ChEBI" id="CHEBI:29105"/>
    </cofactor>
    <text evidence="8">Binds 1 zinc ion per subunit.</text>
</comment>
<protein>
    <recommendedName>
        <fullName evidence="3 7">Mannose-6-phosphate isomerase</fullName>
        <ecNumber evidence="3 7">5.3.1.8</ecNumber>
    </recommendedName>
</protein>
<dbReference type="Pfam" id="PF20511">
    <property type="entry name" value="PMI_typeI_cat"/>
    <property type="match status" value="1"/>
</dbReference>
<dbReference type="AlphaFoldDB" id="A0A0R1MU22"/>
<dbReference type="PIRSF" id="PIRSF036894">
    <property type="entry name" value="PMI_Firm_short"/>
    <property type="match status" value="1"/>
</dbReference>
<dbReference type="RefSeq" id="WP_057868569.1">
    <property type="nucleotide sequence ID" value="NZ_AZDX01000001.1"/>
</dbReference>
<dbReference type="InterPro" id="IPR051804">
    <property type="entry name" value="Carb_Metab_Reg_Kinase/Isom"/>
</dbReference>
<dbReference type="InterPro" id="IPR001250">
    <property type="entry name" value="Man6P_Isoase-1"/>
</dbReference>
<dbReference type="STRING" id="1423759.FC92_GL000170"/>
<feature type="domain" description="Mannose-6-phosphate isomerase cupin" evidence="11">
    <location>
        <begin position="239"/>
        <end position="317"/>
    </location>
</feature>
<dbReference type="GO" id="GO:0008270">
    <property type="term" value="F:zinc ion binding"/>
    <property type="evidence" value="ECO:0007669"/>
    <property type="project" value="UniProtKB-UniRule"/>
</dbReference>
<dbReference type="GeneID" id="98311264"/>
<dbReference type="Gene3D" id="2.60.120.10">
    <property type="entry name" value="Jelly Rolls"/>
    <property type="match status" value="2"/>
</dbReference>
<keyword evidence="4 7" id="KW-0479">Metal-binding</keyword>
<comment type="similarity">
    <text evidence="2 7">Belongs to the mannose-6-phosphate isomerase type 1 family.</text>
</comment>
<dbReference type="SUPFAM" id="SSF51182">
    <property type="entry name" value="RmlC-like cupins"/>
    <property type="match status" value="1"/>
</dbReference>
<comment type="caution">
    <text evidence="12">The sequence shown here is derived from an EMBL/GenBank/DDBJ whole genome shotgun (WGS) entry which is preliminary data.</text>
</comment>
<feature type="binding site" evidence="8">
    <location>
        <position position="172"/>
    </location>
    <ligand>
        <name>Zn(2+)</name>
        <dbReference type="ChEBI" id="CHEBI:29105"/>
    </ligand>
</feature>
<evidence type="ECO:0000256" key="6">
    <source>
        <dbReference type="ARBA" id="ARBA00023235"/>
    </source>
</evidence>
<keyword evidence="13" id="KW-1185">Reference proteome</keyword>
<dbReference type="GO" id="GO:0005975">
    <property type="term" value="P:carbohydrate metabolic process"/>
    <property type="evidence" value="ECO:0007669"/>
    <property type="project" value="UniProtKB-UniRule"/>
</dbReference>
<dbReference type="EC" id="5.3.1.8" evidence="3 7"/>